<comment type="similarity">
    <text evidence="2">Belongs to the GtrA family.</text>
</comment>
<evidence type="ECO:0000313" key="9">
    <source>
        <dbReference type="Proteomes" id="UP000019486"/>
    </source>
</evidence>
<dbReference type="GO" id="GO:0000271">
    <property type="term" value="P:polysaccharide biosynthetic process"/>
    <property type="evidence" value="ECO:0007669"/>
    <property type="project" value="InterPro"/>
</dbReference>
<dbReference type="Proteomes" id="UP000019486">
    <property type="component" value="Unassembled WGS sequence"/>
</dbReference>
<feature type="transmembrane region" description="Helical" evidence="6">
    <location>
        <begin position="97"/>
        <end position="120"/>
    </location>
</feature>
<name>W9GYL5_9PROT</name>
<dbReference type="PANTHER" id="PTHR38459:SF1">
    <property type="entry name" value="PROPHAGE BACTOPRENOL-LINKED GLUCOSE TRANSLOCASE HOMOLOG"/>
    <property type="match status" value="1"/>
</dbReference>
<evidence type="ECO:0000256" key="4">
    <source>
        <dbReference type="ARBA" id="ARBA00022989"/>
    </source>
</evidence>
<feature type="transmembrane region" description="Helical" evidence="6">
    <location>
        <begin position="7"/>
        <end position="25"/>
    </location>
</feature>
<dbReference type="PANTHER" id="PTHR38459">
    <property type="entry name" value="PROPHAGE BACTOPRENOL-LINKED GLUCOSE TRANSLOCASE HOMOLOG"/>
    <property type="match status" value="1"/>
</dbReference>
<feature type="domain" description="GtrA/DPMS transmembrane" evidence="7">
    <location>
        <begin position="6"/>
        <end position="120"/>
    </location>
</feature>
<accession>W9GYL5</accession>
<feature type="transmembrane region" description="Helical" evidence="6">
    <location>
        <begin position="69"/>
        <end position="91"/>
    </location>
</feature>
<sequence>MRRLGTFAVIGVSNTLIDIGIYALLSGGLGIHPVVANTVSYSTGTLSSYLMNRRWTFRDRGSSNPARQFVAFCATNLITLATCNAVMASTLDLAPEAAIKVLVVAIGFMMNYTMSNLLVFRRR</sequence>
<dbReference type="AlphaFoldDB" id="W9GYL5"/>
<dbReference type="Pfam" id="PF04138">
    <property type="entry name" value="GtrA_DPMS_TM"/>
    <property type="match status" value="1"/>
</dbReference>
<evidence type="ECO:0000256" key="6">
    <source>
        <dbReference type="SAM" id="Phobius"/>
    </source>
</evidence>
<evidence type="ECO:0000256" key="1">
    <source>
        <dbReference type="ARBA" id="ARBA00004141"/>
    </source>
</evidence>
<proteinExistence type="inferred from homology"/>
<dbReference type="InterPro" id="IPR007267">
    <property type="entry name" value="GtrA_DPMS_TM"/>
</dbReference>
<keyword evidence="9" id="KW-1185">Reference proteome</keyword>
<feature type="transmembrane region" description="Helical" evidence="6">
    <location>
        <begin position="31"/>
        <end position="49"/>
    </location>
</feature>
<dbReference type="STRING" id="1385369.N825_10565"/>
<evidence type="ECO:0000256" key="3">
    <source>
        <dbReference type="ARBA" id="ARBA00022692"/>
    </source>
</evidence>
<organism evidence="8 9">
    <name type="scientific">Skermanella stibiiresistens SB22</name>
    <dbReference type="NCBI Taxonomy" id="1385369"/>
    <lineage>
        <taxon>Bacteria</taxon>
        <taxon>Pseudomonadati</taxon>
        <taxon>Pseudomonadota</taxon>
        <taxon>Alphaproteobacteria</taxon>
        <taxon>Rhodospirillales</taxon>
        <taxon>Azospirillaceae</taxon>
        <taxon>Skermanella</taxon>
    </lineage>
</organism>
<keyword evidence="3 6" id="KW-0812">Transmembrane</keyword>
<evidence type="ECO:0000259" key="7">
    <source>
        <dbReference type="Pfam" id="PF04138"/>
    </source>
</evidence>
<keyword evidence="5 6" id="KW-0472">Membrane</keyword>
<dbReference type="InterPro" id="IPR051401">
    <property type="entry name" value="GtrA_CellWall_Glycosyl"/>
</dbReference>
<keyword evidence="4 6" id="KW-1133">Transmembrane helix</keyword>
<evidence type="ECO:0000313" key="8">
    <source>
        <dbReference type="EMBL" id="EWY38914.1"/>
    </source>
</evidence>
<dbReference type="OrthoDB" id="5422757at2"/>
<protein>
    <submittedName>
        <fullName evidence="8">Polysaccharide synthesis protein GtrA</fullName>
    </submittedName>
</protein>
<evidence type="ECO:0000256" key="2">
    <source>
        <dbReference type="ARBA" id="ARBA00009399"/>
    </source>
</evidence>
<reference evidence="8 9" key="1">
    <citation type="submission" date="2013-08" db="EMBL/GenBank/DDBJ databases">
        <title>The genome sequence of Skermanella stibiiresistens.</title>
        <authorList>
            <person name="Zhu W."/>
            <person name="Wang G."/>
        </authorList>
    </citation>
    <scope>NUCLEOTIDE SEQUENCE [LARGE SCALE GENOMIC DNA]</scope>
    <source>
        <strain evidence="8 9">SB22</strain>
    </source>
</reference>
<dbReference type="GO" id="GO:0005886">
    <property type="term" value="C:plasma membrane"/>
    <property type="evidence" value="ECO:0007669"/>
    <property type="project" value="TreeGrafter"/>
</dbReference>
<comment type="subcellular location">
    <subcellularLocation>
        <location evidence="1">Membrane</location>
        <topology evidence="1">Multi-pass membrane protein</topology>
    </subcellularLocation>
</comment>
<dbReference type="RefSeq" id="WP_051512649.1">
    <property type="nucleotide sequence ID" value="NZ_AVFL01000015.1"/>
</dbReference>
<dbReference type="EMBL" id="AVFL01000015">
    <property type="protein sequence ID" value="EWY38914.1"/>
    <property type="molecule type" value="Genomic_DNA"/>
</dbReference>
<comment type="caution">
    <text evidence="8">The sequence shown here is derived from an EMBL/GenBank/DDBJ whole genome shotgun (WGS) entry which is preliminary data.</text>
</comment>
<gene>
    <name evidence="8" type="ORF">N825_10565</name>
</gene>
<evidence type="ECO:0000256" key="5">
    <source>
        <dbReference type="ARBA" id="ARBA00023136"/>
    </source>
</evidence>